<protein>
    <submittedName>
        <fullName evidence="5">Uncharacterized protein</fullName>
    </submittedName>
</protein>
<evidence type="ECO:0000256" key="4">
    <source>
        <dbReference type="SAM" id="MobiDB-lite"/>
    </source>
</evidence>
<evidence type="ECO:0000313" key="5">
    <source>
        <dbReference type="EMBL" id="CAE8592215.1"/>
    </source>
</evidence>
<proteinExistence type="predicted"/>
<keyword evidence="1" id="KW-0507">mRNA processing</keyword>
<organism evidence="5 6">
    <name type="scientific">Polarella glacialis</name>
    <name type="common">Dinoflagellate</name>
    <dbReference type="NCBI Taxonomy" id="89957"/>
    <lineage>
        <taxon>Eukaryota</taxon>
        <taxon>Sar</taxon>
        <taxon>Alveolata</taxon>
        <taxon>Dinophyceae</taxon>
        <taxon>Suessiales</taxon>
        <taxon>Suessiaceae</taxon>
        <taxon>Polarella</taxon>
    </lineage>
</organism>
<feature type="region of interest" description="Disordered" evidence="4">
    <location>
        <begin position="48"/>
        <end position="194"/>
    </location>
</feature>
<dbReference type="AlphaFoldDB" id="A0A813E3K4"/>
<dbReference type="Gene3D" id="3.30.70.330">
    <property type="match status" value="1"/>
</dbReference>
<feature type="compositionally biased region" description="Basic residues" evidence="4">
    <location>
        <begin position="137"/>
        <end position="151"/>
    </location>
</feature>
<comment type="caution">
    <text evidence="5">The sequence shown here is derived from an EMBL/GenBank/DDBJ whole genome shotgun (WGS) entry which is preliminary data.</text>
</comment>
<sequence>MADVVMADAEVKVKKEKPDGDEVMTDATAIGALKGTIKKEDADVKIKEEKKEEDIKDVSIKGEGVKSEGMKSEGVKGERSADDLKREMKNEGLKREMPDDMYALAMKGEGVKGEGVKGEGIKGEGVKGERIKGERSRSKKKKKKDKIKKEKRSGSPNRKDKKDKKRKRSQSDGGTRKRKSKWGPDTGGFSMTAIPAGRSGLMPIDSGEDFLPKFSDEEMVLRTLVLENLSLSCTGQELIEFFNGAILAVTANAVQQAANRNMAPVFACTVTEEDRGGSKRKTAELKFRTPDGSSVGMKLSGIEYKGHKVHIKRPENFPKPDDGQDPSVKINLHEMSMAKELASLGRAGLPLRRRRSGDRGPHLLAAPPEAEGGADAFALVNPSSPEVLAQQEQVRRLRLKLGSSRADGGLHEALSALHRLPQYQRLGNLSVSQHRYGTDRLVGDVDEVTKSQRGMLLHGQPVQFLDVPSMLLPCPVTRKGWASYNPSLVPITWLGEEAFLLTYRQSTWNLCTWAARGSPVEQLPEKDGRRTVTSKVAAAILRKNFEVLVAPKDIGGLENSKHSCIHHSGMRRVGLDDGRVFLLRAEPWMLYAAVALPGQSEYCFHHMMLCPLALPDSVSGKVSCKRTTVLSFPRADEISEEHRAAGRLANVHQKNWVPFVHNGVLYLVFTLEPFTVLQVDSDTGLCRQVSETPTPALSVFHAVAAGTSGHSTLGVHGGSPLLQLPASHGGEFLGIGRVARGNLQYTLFFYTVAAKERASRSTASGVGFRFSSVSSLFCFASASASYPGLCETIQFAGGLALDDHANLLVTYGVNDCEAKVAFIQLSRVMSMLRSGS</sequence>
<accession>A0A813E3K4</accession>
<evidence type="ECO:0000256" key="3">
    <source>
        <dbReference type="ARBA" id="ARBA00023187"/>
    </source>
</evidence>
<dbReference type="PANTHER" id="PTHR23139">
    <property type="entry name" value="RNA-BINDING PROTEIN"/>
    <property type="match status" value="1"/>
</dbReference>
<dbReference type="EMBL" id="CAJNNV010005538">
    <property type="protein sequence ID" value="CAE8592215.1"/>
    <property type="molecule type" value="Genomic_DNA"/>
</dbReference>
<evidence type="ECO:0000256" key="2">
    <source>
        <dbReference type="ARBA" id="ARBA00022884"/>
    </source>
</evidence>
<feature type="compositionally biased region" description="Basic and acidic residues" evidence="4">
    <location>
        <begin position="109"/>
        <end position="136"/>
    </location>
</feature>
<dbReference type="GO" id="GO:0003723">
    <property type="term" value="F:RNA binding"/>
    <property type="evidence" value="ECO:0007669"/>
    <property type="project" value="UniProtKB-KW"/>
</dbReference>
<dbReference type="SUPFAM" id="SSF54928">
    <property type="entry name" value="RNA-binding domain, RBD"/>
    <property type="match status" value="1"/>
</dbReference>
<gene>
    <name evidence="5" type="ORF">PGLA1383_LOCUS10872</name>
</gene>
<feature type="compositionally biased region" description="Basic residues" evidence="4">
    <location>
        <begin position="159"/>
        <end position="168"/>
    </location>
</feature>
<keyword evidence="3" id="KW-0508">mRNA splicing</keyword>
<evidence type="ECO:0000256" key="1">
    <source>
        <dbReference type="ARBA" id="ARBA00022664"/>
    </source>
</evidence>
<keyword evidence="2" id="KW-0694">RNA-binding</keyword>
<feature type="compositionally biased region" description="Basic and acidic residues" evidence="4">
    <location>
        <begin position="48"/>
        <end position="98"/>
    </location>
</feature>
<dbReference type="InterPro" id="IPR035979">
    <property type="entry name" value="RBD_domain_sf"/>
</dbReference>
<reference evidence="5" key="1">
    <citation type="submission" date="2021-02" db="EMBL/GenBank/DDBJ databases">
        <authorList>
            <person name="Dougan E. K."/>
            <person name="Rhodes N."/>
            <person name="Thang M."/>
            <person name="Chan C."/>
        </authorList>
    </citation>
    <scope>NUCLEOTIDE SEQUENCE</scope>
</reference>
<dbReference type="OrthoDB" id="4356at2759"/>
<dbReference type="GO" id="GO:0006397">
    <property type="term" value="P:mRNA processing"/>
    <property type="evidence" value="ECO:0007669"/>
    <property type="project" value="UniProtKB-KW"/>
</dbReference>
<dbReference type="Proteomes" id="UP000654075">
    <property type="component" value="Unassembled WGS sequence"/>
</dbReference>
<dbReference type="GO" id="GO:0008380">
    <property type="term" value="P:RNA splicing"/>
    <property type="evidence" value="ECO:0007669"/>
    <property type="project" value="UniProtKB-KW"/>
</dbReference>
<evidence type="ECO:0000313" key="6">
    <source>
        <dbReference type="Proteomes" id="UP000654075"/>
    </source>
</evidence>
<keyword evidence="6" id="KW-1185">Reference proteome</keyword>
<name>A0A813E3K4_POLGL</name>
<dbReference type="InterPro" id="IPR012677">
    <property type="entry name" value="Nucleotide-bd_a/b_plait_sf"/>
</dbReference>